<dbReference type="GO" id="GO:0032934">
    <property type="term" value="F:sterol binding"/>
    <property type="evidence" value="ECO:0007669"/>
    <property type="project" value="InterPro"/>
</dbReference>
<dbReference type="InterPro" id="IPR003172">
    <property type="entry name" value="ML_dom"/>
</dbReference>
<dbReference type="GO" id="GO:0015918">
    <property type="term" value="P:sterol transport"/>
    <property type="evidence" value="ECO:0007669"/>
    <property type="project" value="InterPro"/>
</dbReference>
<evidence type="ECO:0000256" key="1">
    <source>
        <dbReference type="ARBA" id="ARBA00002053"/>
    </source>
</evidence>
<protein>
    <recommendedName>
        <fullName evidence="4">Phosphatidylglycerol/phosphatidylinositol transfer protein</fullName>
    </recommendedName>
</protein>
<keyword evidence="5" id="KW-0813">Transport</keyword>
<comment type="subunit">
    <text evidence="3">Monomer.</text>
</comment>
<evidence type="ECO:0000256" key="8">
    <source>
        <dbReference type="SAM" id="SignalP"/>
    </source>
</evidence>
<proteinExistence type="inferred from homology"/>
<comment type="caution">
    <text evidence="10">The sequence shown here is derived from an EMBL/GenBank/DDBJ whole genome shotgun (WGS) entry which is preliminary data.</text>
</comment>
<evidence type="ECO:0000259" key="9">
    <source>
        <dbReference type="SMART" id="SM00737"/>
    </source>
</evidence>
<feature type="domain" description="MD-2-related lipid-recognition" evidence="9">
    <location>
        <begin position="52"/>
        <end position="174"/>
    </location>
</feature>
<comment type="function">
    <text evidence="1">Catalyzes the intermembrane transfer of phosphatidylglycerol and phosphatidylinositol.</text>
</comment>
<dbReference type="InterPro" id="IPR014756">
    <property type="entry name" value="Ig_E-set"/>
</dbReference>
<dbReference type="SMART" id="SM00737">
    <property type="entry name" value="ML"/>
    <property type="match status" value="1"/>
</dbReference>
<dbReference type="SMR" id="A0A0B1P743"/>
<evidence type="ECO:0000256" key="2">
    <source>
        <dbReference type="ARBA" id="ARBA00006370"/>
    </source>
</evidence>
<evidence type="ECO:0000256" key="5">
    <source>
        <dbReference type="ARBA" id="ARBA00022448"/>
    </source>
</evidence>
<reference evidence="10 11" key="1">
    <citation type="journal article" date="2014" name="BMC Genomics">
        <title>Adaptive genomic structural variation in the grape powdery mildew pathogen, Erysiphe necator.</title>
        <authorList>
            <person name="Jones L."/>
            <person name="Riaz S."/>
            <person name="Morales-Cruz A."/>
            <person name="Amrine K.C."/>
            <person name="McGuire B."/>
            <person name="Gubler W.D."/>
            <person name="Walker M.A."/>
            <person name="Cantu D."/>
        </authorList>
    </citation>
    <scope>NUCLEOTIDE SEQUENCE [LARGE SCALE GENOMIC DNA]</scope>
    <source>
        <strain evidence="11">c</strain>
    </source>
</reference>
<dbReference type="PANTHER" id="PTHR11306:SF0">
    <property type="entry name" value="PHOSPHATIDYLGLYCEROL_PHOSPHATIDYLINOSITOL TRANSFER PROTEIN"/>
    <property type="match status" value="1"/>
</dbReference>
<dbReference type="AlphaFoldDB" id="A0A0B1P743"/>
<dbReference type="Proteomes" id="UP000030854">
    <property type="component" value="Unassembled WGS sequence"/>
</dbReference>
<evidence type="ECO:0000256" key="7">
    <source>
        <dbReference type="ARBA" id="ARBA00023055"/>
    </source>
</evidence>
<dbReference type="OMA" id="HQTYDLC"/>
<keyword evidence="11" id="KW-1185">Reference proteome</keyword>
<dbReference type="Pfam" id="PF02221">
    <property type="entry name" value="E1_DerP2_DerF2"/>
    <property type="match status" value="1"/>
</dbReference>
<evidence type="ECO:0000256" key="4">
    <source>
        <dbReference type="ARBA" id="ARBA00016056"/>
    </source>
</evidence>
<name>A0A0B1P743_UNCNE</name>
<dbReference type="PANTHER" id="PTHR11306">
    <property type="entry name" value="NIEMANN PICK TYPE C2 PROTEIN NPC2-RELATED"/>
    <property type="match status" value="1"/>
</dbReference>
<evidence type="ECO:0000256" key="3">
    <source>
        <dbReference type="ARBA" id="ARBA00011245"/>
    </source>
</evidence>
<feature type="chain" id="PRO_5002079796" description="Phosphatidylglycerol/phosphatidylinositol transfer protein" evidence="8">
    <location>
        <begin position="20"/>
        <end position="176"/>
    </location>
</feature>
<keyword evidence="6 8" id="KW-0732">Signal</keyword>
<sequence length="176" mass="19718">MKISVNILILTTFAFSAFGNVIKPNVKRSLLEGSQAIISDNMGISVPGENSFDYCDQDYTSDILQLDYVNLNPKEPKQGQTLLIEAAGNLLQEVNYDAYFRVKVSLGLIVLFKMESYLCDQISKVNMTCPLEKGPIMVKKEVKLPLVIPPGHYMLTADAFTDENERLLCLTTKIKF</sequence>
<evidence type="ECO:0000313" key="11">
    <source>
        <dbReference type="Proteomes" id="UP000030854"/>
    </source>
</evidence>
<gene>
    <name evidence="10" type="ORF">EV44_g0313</name>
</gene>
<organism evidence="10 11">
    <name type="scientific">Uncinula necator</name>
    <name type="common">Grape powdery mildew</name>
    <dbReference type="NCBI Taxonomy" id="52586"/>
    <lineage>
        <taxon>Eukaryota</taxon>
        <taxon>Fungi</taxon>
        <taxon>Dikarya</taxon>
        <taxon>Ascomycota</taxon>
        <taxon>Pezizomycotina</taxon>
        <taxon>Leotiomycetes</taxon>
        <taxon>Erysiphales</taxon>
        <taxon>Erysiphaceae</taxon>
        <taxon>Erysiphe</taxon>
    </lineage>
</organism>
<evidence type="ECO:0000313" key="10">
    <source>
        <dbReference type="EMBL" id="KHJ32489.1"/>
    </source>
</evidence>
<dbReference type="HOGENOM" id="CLU_097982_0_0_1"/>
<dbReference type="EMBL" id="JNVN01002042">
    <property type="protein sequence ID" value="KHJ32489.1"/>
    <property type="molecule type" value="Genomic_DNA"/>
</dbReference>
<dbReference type="InterPro" id="IPR039670">
    <property type="entry name" value="NPC2-like"/>
</dbReference>
<accession>A0A0B1P743</accession>
<dbReference type="STRING" id="52586.A0A0B1P743"/>
<feature type="signal peptide" evidence="8">
    <location>
        <begin position="1"/>
        <end position="19"/>
    </location>
</feature>
<evidence type="ECO:0000256" key="6">
    <source>
        <dbReference type="ARBA" id="ARBA00022729"/>
    </source>
</evidence>
<dbReference type="Gene3D" id="2.60.40.770">
    <property type="match status" value="1"/>
</dbReference>
<comment type="similarity">
    <text evidence="2">Belongs to the NPC2 family.</text>
</comment>
<dbReference type="SUPFAM" id="SSF81296">
    <property type="entry name" value="E set domains"/>
    <property type="match status" value="1"/>
</dbReference>
<keyword evidence="7" id="KW-0445">Lipid transport</keyword>